<proteinExistence type="inferred from homology"/>
<evidence type="ECO:0000313" key="2">
    <source>
        <dbReference type="EMBL" id="MBL0425181.1"/>
    </source>
</evidence>
<comment type="similarity">
    <text evidence="1">Belongs to the UPF0065 (bug) family.</text>
</comment>
<comment type="caution">
    <text evidence="2">The sequence shown here is derived from an EMBL/GenBank/DDBJ whole genome shotgun (WGS) entry which is preliminary data.</text>
</comment>
<dbReference type="Gene3D" id="3.40.190.150">
    <property type="entry name" value="Bordetella uptake gene, domain 1"/>
    <property type="match status" value="1"/>
</dbReference>
<dbReference type="SUPFAM" id="SSF53850">
    <property type="entry name" value="Periplasmic binding protein-like II"/>
    <property type="match status" value="1"/>
</dbReference>
<dbReference type="InterPro" id="IPR005064">
    <property type="entry name" value="BUG"/>
</dbReference>
<dbReference type="CDD" id="cd13578">
    <property type="entry name" value="PBP2_Bug27"/>
    <property type="match status" value="1"/>
</dbReference>
<protein>
    <submittedName>
        <fullName evidence="2">Tripartite tricarboxylate transporter substrate binding protein</fullName>
    </submittedName>
</protein>
<evidence type="ECO:0000313" key="3">
    <source>
        <dbReference type="Proteomes" id="UP000622707"/>
    </source>
</evidence>
<dbReference type="PANTHER" id="PTHR42928">
    <property type="entry name" value="TRICARBOXYLATE-BINDING PROTEIN"/>
    <property type="match status" value="1"/>
</dbReference>
<accession>A0ABS1JM26</accession>
<dbReference type="Pfam" id="PF03401">
    <property type="entry name" value="TctC"/>
    <property type="match status" value="1"/>
</dbReference>
<dbReference type="PIRSF" id="PIRSF017082">
    <property type="entry name" value="YflP"/>
    <property type="match status" value="1"/>
</dbReference>
<dbReference type="Proteomes" id="UP000622707">
    <property type="component" value="Unassembled WGS sequence"/>
</dbReference>
<gene>
    <name evidence="2" type="ORF">JI746_08680</name>
</gene>
<dbReference type="Gene3D" id="3.40.190.10">
    <property type="entry name" value="Periplasmic binding protein-like II"/>
    <property type="match status" value="1"/>
</dbReference>
<evidence type="ECO:0000256" key="1">
    <source>
        <dbReference type="ARBA" id="ARBA00006987"/>
    </source>
</evidence>
<dbReference type="EMBL" id="JAEQND010000004">
    <property type="protein sequence ID" value="MBL0425181.1"/>
    <property type="molecule type" value="Genomic_DNA"/>
</dbReference>
<dbReference type="RefSeq" id="WP_201688543.1">
    <property type="nucleotide sequence ID" value="NZ_JAEQND010000004.1"/>
</dbReference>
<name>A0ABS1JM26_9BURK</name>
<reference evidence="2 3" key="1">
    <citation type="journal article" date="2017" name="Int. J. Syst. Evol. Microbiol.">
        <title>Ramlibacter alkalitolerans sp. nov., alkali-tolerant bacterium isolated from soil of ginseng.</title>
        <authorList>
            <person name="Lee D.H."/>
            <person name="Cha C.J."/>
        </authorList>
    </citation>
    <scope>NUCLEOTIDE SEQUENCE [LARGE SCALE GENOMIC DNA]</scope>
    <source>
        <strain evidence="2 3">KACC 19305</strain>
    </source>
</reference>
<dbReference type="InterPro" id="IPR042100">
    <property type="entry name" value="Bug_dom1"/>
</dbReference>
<sequence>MALNRRLFCAAASLPWAARAQSDYPARPVKVIVPIAAGQSTDILARLVGDQLARALGQPFVIDNKPGAGTRLGTDVAAKAPADGYTLVMATSGGFAVAPAIYAKLQYRPVEDFAPISNLGTVTQTLVTAAHAPWNNLQQFLAAARKSPMNYASAGAGSTSHLTTEAFLAQAGVSMVHVPFKGTAEAQPQVISGDIQVMFDALPAVLPQIKAGKLKVLGVGSAQRSPYLPGVPTIAEQGLPGFEAIGWIGLAAPARTPPAILDRLNAELRRIMASAEMRDKLHALSFNPAEGSREEFARFIAADIAKWNRVARTANIKPE</sequence>
<keyword evidence="3" id="KW-1185">Reference proteome</keyword>
<organism evidence="2 3">
    <name type="scientific">Ramlibacter alkalitolerans</name>
    <dbReference type="NCBI Taxonomy" id="2039631"/>
    <lineage>
        <taxon>Bacteria</taxon>
        <taxon>Pseudomonadati</taxon>
        <taxon>Pseudomonadota</taxon>
        <taxon>Betaproteobacteria</taxon>
        <taxon>Burkholderiales</taxon>
        <taxon>Comamonadaceae</taxon>
        <taxon>Ramlibacter</taxon>
    </lineage>
</organism>
<dbReference type="PANTHER" id="PTHR42928:SF5">
    <property type="entry name" value="BLR1237 PROTEIN"/>
    <property type="match status" value="1"/>
</dbReference>